<protein>
    <recommendedName>
        <fullName evidence="11">TRIM56</fullName>
    </recommendedName>
</protein>
<dbReference type="PROSITE" id="PS00518">
    <property type="entry name" value="ZF_RING_1"/>
    <property type="match status" value="1"/>
</dbReference>
<accession>A0A6J8ATJ9</accession>
<feature type="domain" description="B box-type" evidence="8">
    <location>
        <begin position="293"/>
        <end position="334"/>
    </location>
</feature>
<feature type="compositionally biased region" description="Polar residues" evidence="6">
    <location>
        <begin position="42"/>
        <end position="57"/>
    </location>
</feature>
<sequence>MADGEQQDIVLNHQETVEDHLENNLYEQVTGRQQDDGAELQQFRTSSQNAESRNTQDPPEKNKEEPSETMDDGKTEQTRNPSVHKNVEELKDSKLNGDINSNENSPRTDGERSGTSLSRATTEVSLDLELNGPSHDQKEAQFLLVKCPLCSENMRMPKILPCLHSFCESCLETYVKKLIDRSKTTTITCPLCHAVVLVSRNRINAREYIESLPTSTLISTVLSKKAARTRLCNVCNSDLNKAVSWCGYCALAFCEEHVQYHKQLTSIKQRHPTVSLDDISGKSNTVMFPYQKCHFHKREDLHLFCKEEWTPCCHVCRKMLHKICDNQKGSVVPLPVAAAKVKESKHAKTLKKRLDALREEAEEISDDRIKNLDELELQLRLGRESISTIRQNINDHLDQLEDDLHDELTEIYERTRIDLEEERDKAEIKLRTVVHYQNLMENITIHSPDTQAITEMSQLRDQTKNVEGDVHTFKRKAKNFEISITTYAEYFKQINKMGSLQRREISAYKLAPVPAPIRSKTNLFKGTSLSKSTL</sequence>
<dbReference type="InterPro" id="IPR013083">
    <property type="entry name" value="Znf_RING/FYVE/PHD"/>
</dbReference>
<dbReference type="Gene3D" id="3.30.160.60">
    <property type="entry name" value="Classic Zinc Finger"/>
    <property type="match status" value="1"/>
</dbReference>
<dbReference type="OrthoDB" id="264520at2759"/>
<evidence type="ECO:0000313" key="10">
    <source>
        <dbReference type="Proteomes" id="UP000507470"/>
    </source>
</evidence>
<dbReference type="PANTHER" id="PTHR25462">
    <property type="entry name" value="BONUS, ISOFORM C-RELATED"/>
    <property type="match status" value="1"/>
</dbReference>
<dbReference type="SUPFAM" id="SSF57850">
    <property type="entry name" value="RING/U-box"/>
    <property type="match status" value="1"/>
</dbReference>
<organism evidence="9 10">
    <name type="scientific">Mytilus coruscus</name>
    <name type="common">Sea mussel</name>
    <dbReference type="NCBI Taxonomy" id="42192"/>
    <lineage>
        <taxon>Eukaryota</taxon>
        <taxon>Metazoa</taxon>
        <taxon>Spiralia</taxon>
        <taxon>Lophotrochozoa</taxon>
        <taxon>Mollusca</taxon>
        <taxon>Bivalvia</taxon>
        <taxon>Autobranchia</taxon>
        <taxon>Pteriomorphia</taxon>
        <taxon>Mytilida</taxon>
        <taxon>Mytiloidea</taxon>
        <taxon>Mytilidae</taxon>
        <taxon>Mytilinae</taxon>
        <taxon>Mytilus</taxon>
    </lineage>
</organism>
<feature type="domain" description="RING-type" evidence="7">
    <location>
        <begin position="147"/>
        <end position="193"/>
    </location>
</feature>
<dbReference type="Proteomes" id="UP000507470">
    <property type="component" value="Unassembled WGS sequence"/>
</dbReference>
<keyword evidence="5" id="KW-0175">Coiled coil</keyword>
<dbReference type="AlphaFoldDB" id="A0A6J8ATJ9"/>
<dbReference type="InterPro" id="IPR000315">
    <property type="entry name" value="Znf_B-box"/>
</dbReference>
<dbReference type="PANTHER" id="PTHR25462:SF296">
    <property type="entry name" value="MEIOTIC P26, ISOFORM F"/>
    <property type="match status" value="1"/>
</dbReference>
<keyword evidence="1" id="KW-0479">Metal-binding</keyword>
<evidence type="ECO:0000259" key="8">
    <source>
        <dbReference type="PROSITE" id="PS50119"/>
    </source>
</evidence>
<dbReference type="PROSITE" id="PS50089">
    <property type="entry name" value="ZF_RING_2"/>
    <property type="match status" value="1"/>
</dbReference>
<dbReference type="EMBL" id="CACVKT020001908">
    <property type="protein sequence ID" value="CAC5373496.1"/>
    <property type="molecule type" value="Genomic_DNA"/>
</dbReference>
<evidence type="ECO:0000313" key="9">
    <source>
        <dbReference type="EMBL" id="CAC5373496.1"/>
    </source>
</evidence>
<dbReference type="InterPro" id="IPR001841">
    <property type="entry name" value="Znf_RING"/>
</dbReference>
<dbReference type="GO" id="GO:0008270">
    <property type="term" value="F:zinc ion binding"/>
    <property type="evidence" value="ECO:0007669"/>
    <property type="project" value="UniProtKB-KW"/>
</dbReference>
<dbReference type="InterPro" id="IPR047153">
    <property type="entry name" value="TRIM45/56/19-like"/>
</dbReference>
<evidence type="ECO:0000256" key="1">
    <source>
        <dbReference type="ARBA" id="ARBA00022723"/>
    </source>
</evidence>
<gene>
    <name evidence="9" type="ORF">MCOR_11235</name>
</gene>
<feature type="coiled-coil region" evidence="5">
    <location>
        <begin position="340"/>
        <end position="429"/>
    </location>
</feature>
<evidence type="ECO:0000256" key="6">
    <source>
        <dbReference type="SAM" id="MobiDB-lite"/>
    </source>
</evidence>
<dbReference type="Gene3D" id="3.30.40.10">
    <property type="entry name" value="Zinc/RING finger domain, C3HC4 (zinc finger)"/>
    <property type="match status" value="1"/>
</dbReference>
<feature type="compositionally biased region" description="Basic and acidic residues" evidence="6">
    <location>
        <begin position="85"/>
        <end position="95"/>
    </location>
</feature>
<evidence type="ECO:0000256" key="4">
    <source>
        <dbReference type="PROSITE-ProRule" id="PRU00024"/>
    </source>
</evidence>
<dbReference type="PROSITE" id="PS50119">
    <property type="entry name" value="ZF_BBOX"/>
    <property type="match status" value="1"/>
</dbReference>
<dbReference type="InterPro" id="IPR017907">
    <property type="entry name" value="Znf_RING_CS"/>
</dbReference>
<evidence type="ECO:0000256" key="5">
    <source>
        <dbReference type="SAM" id="Coils"/>
    </source>
</evidence>
<keyword evidence="10" id="KW-1185">Reference proteome</keyword>
<proteinExistence type="predicted"/>
<evidence type="ECO:0000259" key="7">
    <source>
        <dbReference type="PROSITE" id="PS50089"/>
    </source>
</evidence>
<feature type="region of interest" description="Disordered" evidence="6">
    <location>
        <begin position="1"/>
        <end position="121"/>
    </location>
</feature>
<dbReference type="InterPro" id="IPR018957">
    <property type="entry name" value="Znf_C3HC4_RING-type"/>
</dbReference>
<dbReference type="Pfam" id="PF00097">
    <property type="entry name" value="zf-C3HC4"/>
    <property type="match status" value="1"/>
</dbReference>
<name>A0A6J8ATJ9_MYTCO</name>
<keyword evidence="2 4" id="KW-0863">Zinc-finger</keyword>
<evidence type="ECO:0000256" key="2">
    <source>
        <dbReference type="ARBA" id="ARBA00022771"/>
    </source>
</evidence>
<dbReference type="SMART" id="SM00184">
    <property type="entry name" value="RING"/>
    <property type="match status" value="1"/>
</dbReference>
<reference evidence="9 10" key="1">
    <citation type="submission" date="2020-06" db="EMBL/GenBank/DDBJ databases">
        <authorList>
            <person name="Li R."/>
            <person name="Bekaert M."/>
        </authorList>
    </citation>
    <scope>NUCLEOTIDE SEQUENCE [LARGE SCALE GENOMIC DNA]</scope>
    <source>
        <strain evidence="10">wild</strain>
    </source>
</reference>
<feature type="compositionally biased region" description="Basic and acidic residues" evidence="6">
    <location>
        <begin position="58"/>
        <end position="77"/>
    </location>
</feature>
<keyword evidence="3" id="KW-0862">Zinc</keyword>
<evidence type="ECO:0000256" key="3">
    <source>
        <dbReference type="ARBA" id="ARBA00022833"/>
    </source>
</evidence>
<dbReference type="CDD" id="cd19756">
    <property type="entry name" value="Bbox2"/>
    <property type="match status" value="1"/>
</dbReference>
<evidence type="ECO:0008006" key="11">
    <source>
        <dbReference type="Google" id="ProtNLM"/>
    </source>
</evidence>